<dbReference type="CAZy" id="GT2">
    <property type="family name" value="Glycosyltransferase Family 2"/>
</dbReference>
<dbReference type="AlphaFoldDB" id="Q5LFK9"/>
<dbReference type="SMR" id="Q5LFK9"/>
<dbReference type="PANTHER" id="PTHR43685:SF2">
    <property type="entry name" value="GLYCOSYLTRANSFERASE 2-LIKE DOMAIN-CONTAINING PROTEIN"/>
    <property type="match status" value="1"/>
</dbReference>
<sequence length="291" mass="34111">MKIFAVVVTYNRLALLKKVIDLLKRQTRQLDSIVIVNNGSTDGTKEWLEQEKNITLINQSNSGGAGGFETGVKYAYENEADWIWMMDDDVFPNIDCLEKLLGWTSISQCIQPRRYYSDDVEVNFEQWLDPITYSKFGYWQEKSFNNGKKFCAINVGCFEGMFVSKSIVNKIGFPDKRFFIAEDDTIYGFAASFYTNVILVSDAIMVRARRSSDRSVSPMYTYYACRNFHLVYESLNLLLDKKNRFLYIKYIYQFVHQIYLSIFLYDNKMKHLISVFRGFYDCFRKKNGATY</sequence>
<accession>Q5LFK9</accession>
<proteinExistence type="predicted"/>
<dbReference type="eggNOG" id="COG1216">
    <property type="taxonomic scope" value="Bacteria"/>
</dbReference>
<dbReference type="Pfam" id="PF00535">
    <property type="entry name" value="Glycos_transf_2"/>
    <property type="match status" value="1"/>
</dbReference>
<dbReference type="CDD" id="cd04185">
    <property type="entry name" value="GT_2_like_b"/>
    <property type="match status" value="1"/>
</dbReference>
<dbReference type="SUPFAM" id="SSF53448">
    <property type="entry name" value="Nucleotide-diphospho-sugar transferases"/>
    <property type="match status" value="1"/>
</dbReference>
<evidence type="ECO:0000313" key="2">
    <source>
        <dbReference type="Proteomes" id="UP000006731"/>
    </source>
</evidence>
<evidence type="ECO:0000313" key="1">
    <source>
        <dbReference type="EMBL" id="CAH07084.1"/>
    </source>
</evidence>
<dbReference type="PaxDb" id="272559-BF9343_1303"/>
<dbReference type="KEGG" id="bfs:BF9343_1303"/>
<gene>
    <name evidence="1" type="primary">wcfN</name>
    <name evidence="1" type="ORF">BF9343_1303</name>
</gene>
<dbReference type="GeneID" id="60369448"/>
<dbReference type="InterPro" id="IPR029044">
    <property type="entry name" value="Nucleotide-diphossugar_trans"/>
</dbReference>
<dbReference type="EMBL" id="CR626927">
    <property type="protein sequence ID" value="CAH07084.1"/>
    <property type="molecule type" value="Genomic_DNA"/>
</dbReference>
<dbReference type="DNASU" id="3287429"/>
<dbReference type="Proteomes" id="UP000006731">
    <property type="component" value="Chromosome"/>
</dbReference>
<dbReference type="HOGENOM" id="CLU_023845_2_1_10"/>
<dbReference type="InterPro" id="IPR050834">
    <property type="entry name" value="Glycosyltransf_2"/>
</dbReference>
<name>Q5LFK9_BACFN</name>
<protein>
    <submittedName>
        <fullName evidence="1">LPS biosynthesis related glycosyltransferase</fullName>
    </submittedName>
</protein>
<dbReference type="InterPro" id="IPR001173">
    <property type="entry name" value="Glyco_trans_2-like"/>
</dbReference>
<dbReference type="BioCyc" id="BFRA272559:G1GHZ-1407-MONOMER"/>
<keyword evidence="2" id="KW-1185">Reference proteome</keyword>
<dbReference type="PANTHER" id="PTHR43685">
    <property type="entry name" value="GLYCOSYLTRANSFERASE"/>
    <property type="match status" value="1"/>
</dbReference>
<reference evidence="1 2" key="1">
    <citation type="journal article" date="2005" name="Science">
        <title>Extensive DNA inversions in the B. fragilis genome control variable gene expression.</title>
        <authorList>
            <person name="Cerdeno-Tarraga A.M."/>
            <person name="Patrick S."/>
            <person name="Crosmann L."/>
            <person name="Blakely G."/>
            <person name="Abratt V."/>
            <person name="Lennard N."/>
            <person name="Duerden B."/>
            <person name="Poxton I."/>
            <person name="Harris B."/>
            <person name="Quail M.A."/>
            <person name="Barron A."/>
            <person name="Clarck L."/>
            <person name="Corton C."/>
            <person name="Doggett J."/>
            <person name="Holden M.T.G."/>
            <person name="Larke N."/>
            <person name="Line A."/>
            <person name="Lord A."/>
            <person name="Norbertczak H."/>
            <person name="Ormond D."/>
            <person name="Price C."/>
            <person name="Rabbinowitsch E."/>
            <person name="Woodward J."/>
            <person name="Barrel B.G."/>
            <person name="Parkhill J."/>
        </authorList>
    </citation>
    <scope>NUCLEOTIDE SEQUENCE [LARGE SCALE GENOMIC DNA]</scope>
    <source>
        <strain evidence="2">ATCC 25285 / DSM 2151 / CCUG 4856 / JCM 11019 / LMG 10263 / NCTC 9343 / Onslow / VPI 2553 / EN-2</strain>
    </source>
</reference>
<dbReference type="Gene3D" id="3.90.550.10">
    <property type="entry name" value="Spore Coat Polysaccharide Biosynthesis Protein SpsA, Chain A"/>
    <property type="match status" value="1"/>
</dbReference>
<organism evidence="1 2">
    <name type="scientific">Bacteroides fragilis (strain ATCC 25285 / DSM 2151 / CCUG 4856 / JCM 11019 / LMG 10263 / NCTC 9343 / Onslow / VPI 2553 / EN-2)</name>
    <dbReference type="NCBI Taxonomy" id="272559"/>
    <lineage>
        <taxon>Bacteria</taxon>
        <taxon>Pseudomonadati</taxon>
        <taxon>Bacteroidota</taxon>
        <taxon>Bacteroidia</taxon>
        <taxon>Bacteroidales</taxon>
        <taxon>Bacteroidaceae</taxon>
        <taxon>Bacteroides</taxon>
    </lineage>
</organism>
<dbReference type="RefSeq" id="WP_005786167.1">
    <property type="nucleotide sequence ID" value="NC_003228.3"/>
</dbReference>